<dbReference type="EMBL" id="ML769412">
    <property type="protein sequence ID" value="KAE9405014.1"/>
    <property type="molecule type" value="Genomic_DNA"/>
</dbReference>
<name>A0A6A4I893_9AGAR</name>
<evidence type="ECO:0000313" key="2">
    <source>
        <dbReference type="Proteomes" id="UP000799118"/>
    </source>
</evidence>
<keyword evidence="2" id="KW-1185">Reference proteome</keyword>
<organism evidence="1 2">
    <name type="scientific">Gymnopus androsaceus JB14</name>
    <dbReference type="NCBI Taxonomy" id="1447944"/>
    <lineage>
        <taxon>Eukaryota</taxon>
        <taxon>Fungi</taxon>
        <taxon>Dikarya</taxon>
        <taxon>Basidiomycota</taxon>
        <taxon>Agaricomycotina</taxon>
        <taxon>Agaricomycetes</taxon>
        <taxon>Agaricomycetidae</taxon>
        <taxon>Agaricales</taxon>
        <taxon>Marasmiineae</taxon>
        <taxon>Omphalotaceae</taxon>
        <taxon>Gymnopus</taxon>
    </lineage>
</organism>
<reference evidence="1" key="1">
    <citation type="journal article" date="2019" name="Environ. Microbiol.">
        <title>Fungal ecological strategies reflected in gene transcription - a case study of two litter decomposers.</title>
        <authorList>
            <person name="Barbi F."/>
            <person name="Kohler A."/>
            <person name="Barry K."/>
            <person name="Baskaran P."/>
            <person name="Daum C."/>
            <person name="Fauchery L."/>
            <person name="Ihrmark K."/>
            <person name="Kuo A."/>
            <person name="LaButti K."/>
            <person name="Lipzen A."/>
            <person name="Morin E."/>
            <person name="Grigoriev I.V."/>
            <person name="Henrissat B."/>
            <person name="Lindahl B."/>
            <person name="Martin F."/>
        </authorList>
    </citation>
    <scope>NUCLEOTIDE SEQUENCE</scope>
    <source>
        <strain evidence="1">JB14</strain>
    </source>
</reference>
<sequence length="125" mass="13947">MDGVHGFDVGVNPKATSDTTAKTLPFVAATFPYDPLKNKKLIDLGCTATFKGGYKEMSKVFGELTNLKIEKKPYEEGGNCIDFTQDVLVHLAKDKKNIPDVPDKFKALRKERYDKVRAAVFKGLY</sequence>
<evidence type="ECO:0000313" key="1">
    <source>
        <dbReference type="EMBL" id="KAE9405014.1"/>
    </source>
</evidence>
<proteinExistence type="predicted"/>
<gene>
    <name evidence="1" type="ORF">BT96DRAFT_988850</name>
</gene>
<dbReference type="AlphaFoldDB" id="A0A6A4I893"/>
<accession>A0A6A4I893</accession>
<dbReference type="Proteomes" id="UP000799118">
    <property type="component" value="Unassembled WGS sequence"/>
</dbReference>
<protein>
    <submittedName>
        <fullName evidence="1">Uncharacterized protein</fullName>
    </submittedName>
</protein>